<dbReference type="RefSeq" id="WP_207310301.1">
    <property type="nucleotide sequence ID" value="NZ_SJPI01000001.1"/>
</dbReference>
<feature type="transmembrane region" description="Helical" evidence="1">
    <location>
        <begin position="72"/>
        <end position="90"/>
    </location>
</feature>
<evidence type="ECO:0008006" key="4">
    <source>
        <dbReference type="Google" id="ProtNLM"/>
    </source>
</evidence>
<keyword evidence="1" id="KW-0472">Membrane</keyword>
<evidence type="ECO:0000256" key="1">
    <source>
        <dbReference type="SAM" id="Phobius"/>
    </source>
</evidence>
<feature type="transmembrane region" description="Helical" evidence="1">
    <location>
        <begin position="328"/>
        <end position="350"/>
    </location>
</feature>
<feature type="transmembrane region" description="Helical" evidence="1">
    <location>
        <begin position="158"/>
        <end position="175"/>
    </location>
</feature>
<evidence type="ECO:0000313" key="2">
    <source>
        <dbReference type="EMBL" id="TWT53535.1"/>
    </source>
</evidence>
<feature type="transmembrane region" description="Helical" evidence="1">
    <location>
        <begin position="102"/>
        <end position="123"/>
    </location>
</feature>
<reference evidence="2 3" key="1">
    <citation type="submission" date="2019-02" db="EMBL/GenBank/DDBJ databases">
        <title>Deep-cultivation of Planctomycetes and their phenomic and genomic characterization uncovers novel biology.</title>
        <authorList>
            <person name="Wiegand S."/>
            <person name="Jogler M."/>
            <person name="Boedeker C."/>
            <person name="Pinto D."/>
            <person name="Vollmers J."/>
            <person name="Rivas-Marin E."/>
            <person name="Kohn T."/>
            <person name="Peeters S.H."/>
            <person name="Heuer A."/>
            <person name="Rast P."/>
            <person name="Oberbeckmann S."/>
            <person name="Bunk B."/>
            <person name="Jeske O."/>
            <person name="Meyerdierks A."/>
            <person name="Storesund J.E."/>
            <person name="Kallscheuer N."/>
            <person name="Luecker S."/>
            <person name="Lage O.M."/>
            <person name="Pohl T."/>
            <person name="Merkel B.J."/>
            <person name="Hornburger P."/>
            <person name="Mueller R.-W."/>
            <person name="Bruemmer F."/>
            <person name="Labrenz M."/>
            <person name="Spormann A.M."/>
            <person name="Op Den Camp H."/>
            <person name="Overmann J."/>
            <person name="Amann R."/>
            <person name="Jetten M.S.M."/>
            <person name="Mascher T."/>
            <person name="Medema M.H."/>
            <person name="Devos D.P."/>
            <person name="Kaster A.-K."/>
            <person name="Ovreas L."/>
            <person name="Rohde M."/>
            <person name="Galperin M.Y."/>
            <person name="Jogler C."/>
        </authorList>
    </citation>
    <scope>NUCLEOTIDE SEQUENCE [LARGE SCALE GENOMIC DNA]</scope>
    <source>
        <strain evidence="2 3">Pla22</strain>
    </source>
</reference>
<dbReference type="EMBL" id="SJPI01000001">
    <property type="protein sequence ID" value="TWT53535.1"/>
    <property type="molecule type" value="Genomic_DNA"/>
</dbReference>
<name>A0A5C5WTV6_9BACT</name>
<gene>
    <name evidence="2" type="ORF">Pla22_11640</name>
</gene>
<feature type="transmembrane region" description="Helical" evidence="1">
    <location>
        <begin position="374"/>
        <end position="394"/>
    </location>
</feature>
<accession>A0A5C5WTV6</accession>
<proteinExistence type="predicted"/>
<organism evidence="2 3">
    <name type="scientific">Rubripirellula amarantea</name>
    <dbReference type="NCBI Taxonomy" id="2527999"/>
    <lineage>
        <taxon>Bacteria</taxon>
        <taxon>Pseudomonadati</taxon>
        <taxon>Planctomycetota</taxon>
        <taxon>Planctomycetia</taxon>
        <taxon>Pirellulales</taxon>
        <taxon>Pirellulaceae</taxon>
        <taxon>Rubripirellula</taxon>
    </lineage>
</organism>
<feature type="transmembrane region" description="Helical" evidence="1">
    <location>
        <begin position="27"/>
        <end position="52"/>
    </location>
</feature>
<protein>
    <recommendedName>
        <fullName evidence="4">DUF5009 domain-containing protein</fullName>
    </recommendedName>
</protein>
<feature type="transmembrane region" description="Helical" evidence="1">
    <location>
        <begin position="235"/>
        <end position="257"/>
    </location>
</feature>
<keyword evidence="1" id="KW-0812">Transmembrane</keyword>
<sequence>MQKLDAPAVKAASPIERKSSIDVFRGMVMFLMLAELLHLGSLARAFPGNWFFEWVHFHTTHVEWEGCSLHDLIQPAFTFLVGVSMPFSIASRLSKGQSTSRLLLHAVWRSLVLIGLGIVLRSLGRDQTYFTFEDTLTQIGLGYFFVVLIALSPRWVHYASAFTILVLFWAAFAIAPPPPFDFDYVAVGVAPDWPHHHEGFASRWNINSNLSWRVDQWWMNLFPREEPFVYNSGGYSTLSFVPTMVTMIFGLIAGTWMKEPLTLQARSNRFLSATFIGIGVGLLLAWLDIVPLVKKIWTPSFTLYSGGWCMLWLYVLHLVCDVKAWTRWAFPFMVIGANSILIYVMSWTVADPISEMLVRHLGRAPFELFGERTAPIFIGAATLGIMYYVLLWLYRKRVFVKI</sequence>
<keyword evidence="3" id="KW-1185">Reference proteome</keyword>
<comment type="caution">
    <text evidence="2">The sequence shown here is derived from an EMBL/GenBank/DDBJ whole genome shotgun (WGS) entry which is preliminary data.</text>
</comment>
<feature type="transmembrane region" description="Helical" evidence="1">
    <location>
        <begin position="135"/>
        <end position="151"/>
    </location>
</feature>
<keyword evidence="1" id="KW-1133">Transmembrane helix</keyword>
<dbReference type="AlphaFoldDB" id="A0A5C5WTV6"/>
<feature type="transmembrane region" description="Helical" evidence="1">
    <location>
        <begin position="296"/>
        <end position="316"/>
    </location>
</feature>
<dbReference type="Proteomes" id="UP000316598">
    <property type="component" value="Unassembled WGS sequence"/>
</dbReference>
<evidence type="ECO:0000313" key="3">
    <source>
        <dbReference type="Proteomes" id="UP000316598"/>
    </source>
</evidence>
<feature type="transmembrane region" description="Helical" evidence="1">
    <location>
        <begin position="269"/>
        <end position="290"/>
    </location>
</feature>
<dbReference type="PANTHER" id="PTHR31061:SF24">
    <property type="entry name" value="LD22376P"/>
    <property type="match status" value="1"/>
</dbReference>
<dbReference type="PANTHER" id="PTHR31061">
    <property type="entry name" value="LD22376P"/>
    <property type="match status" value="1"/>
</dbReference>